<evidence type="ECO:0000256" key="4">
    <source>
        <dbReference type="ARBA" id="ARBA00022829"/>
    </source>
</evidence>
<dbReference type="GO" id="GO:0007059">
    <property type="term" value="P:chromosome segregation"/>
    <property type="evidence" value="ECO:0007669"/>
    <property type="project" value="UniProtKB-UniRule"/>
</dbReference>
<comment type="caution">
    <text evidence="12">The sequence shown here is derived from an EMBL/GenBank/DDBJ whole genome shotgun (WGS) entry which is preliminary data.</text>
</comment>
<dbReference type="InterPro" id="IPR004107">
    <property type="entry name" value="Integrase_SAM-like_N"/>
</dbReference>
<evidence type="ECO:0000256" key="9">
    <source>
        <dbReference type="HAMAP-Rule" id="MF_01808"/>
    </source>
</evidence>
<dbReference type="InterPro" id="IPR023009">
    <property type="entry name" value="Tyrosine_recombinase_XerC/XerD"/>
</dbReference>
<evidence type="ECO:0000256" key="1">
    <source>
        <dbReference type="ARBA" id="ARBA00004496"/>
    </source>
</evidence>
<feature type="domain" description="Core-binding (CB)" evidence="11">
    <location>
        <begin position="20"/>
        <end position="111"/>
    </location>
</feature>
<comment type="subcellular location">
    <subcellularLocation>
        <location evidence="1 9">Cytoplasm</location>
    </subcellularLocation>
</comment>
<dbReference type="Proteomes" id="UP000009017">
    <property type="component" value="Unassembled WGS sequence"/>
</dbReference>
<dbReference type="InterPro" id="IPR044068">
    <property type="entry name" value="CB"/>
</dbReference>
<dbReference type="OrthoDB" id="9801717at2"/>
<feature type="active site" evidence="9">
    <location>
        <position position="200"/>
    </location>
</feature>
<dbReference type="HOGENOM" id="CLU_027562_9_0_5"/>
<accession>J0R8I6</accession>
<evidence type="ECO:0000256" key="6">
    <source>
        <dbReference type="ARBA" id="ARBA00023125"/>
    </source>
</evidence>
<feature type="active site" evidence="9">
    <location>
        <position position="268"/>
    </location>
</feature>
<feature type="active site" evidence="9">
    <location>
        <position position="294"/>
    </location>
</feature>
<dbReference type="PANTHER" id="PTHR30349:SF90">
    <property type="entry name" value="TYROSINE RECOMBINASE XERD"/>
    <property type="match status" value="1"/>
</dbReference>
<evidence type="ECO:0000256" key="5">
    <source>
        <dbReference type="ARBA" id="ARBA00022908"/>
    </source>
</evidence>
<proteinExistence type="inferred from homology"/>
<keyword evidence="5 9" id="KW-0229">DNA integration</keyword>
<feature type="active site" evidence="9">
    <location>
        <position position="271"/>
    </location>
</feature>
<dbReference type="GO" id="GO:0003677">
    <property type="term" value="F:DNA binding"/>
    <property type="evidence" value="ECO:0007669"/>
    <property type="project" value="UniProtKB-UniRule"/>
</dbReference>
<name>J0R8I6_9HYPH</name>
<dbReference type="GO" id="GO:0051301">
    <property type="term" value="P:cell division"/>
    <property type="evidence" value="ECO:0007669"/>
    <property type="project" value="UniProtKB-KW"/>
</dbReference>
<dbReference type="eggNOG" id="COG4974">
    <property type="taxonomic scope" value="Bacteria"/>
</dbReference>
<sequence length="342" mass="38480">MFPNNDNKKGQNAPLIPAERNLLVARKKWLETLVKTRRMAIRTAQAYERDTRQFLIFLCNHLGHEVTCKDLADLRVADLRSYLAYRRTLKISTRSLSRNAASLRSFFNYLSREGIVDTLAAKLIRTPKHPKLLPKPLNIQAALHIIKPENQQEAEPWIIARNVAVLALLYGCGMRISEALALTPEQFSDPEITSLSVIGKGGKTRLVPLIKTVYEMVETYLKCCPYPLVSTQPMFRGVRGGPLQPAIIQRLVQNLRARLGLPETTTPHALRHSFATHLLSRGGDLRTIQELLGHACLSTTQVYTHIDTDRLLEVYQKAHPRALKVIESEKPSQAASTSRAKA</sequence>
<gene>
    <name evidence="9" type="primary">xerC</name>
    <name evidence="12" type="ORF">ME3_00277</name>
</gene>
<dbReference type="GO" id="GO:0005737">
    <property type="term" value="C:cytoplasm"/>
    <property type="evidence" value="ECO:0007669"/>
    <property type="project" value="UniProtKB-SubCell"/>
</dbReference>
<evidence type="ECO:0000313" key="12">
    <source>
        <dbReference type="EMBL" id="EJF92054.1"/>
    </source>
</evidence>
<keyword evidence="8 9" id="KW-0131">Cell cycle</keyword>
<dbReference type="Pfam" id="PF00589">
    <property type="entry name" value="Phage_integrase"/>
    <property type="match status" value="1"/>
</dbReference>
<keyword evidence="3 9" id="KW-0132">Cell division</keyword>
<dbReference type="PROSITE" id="PS51898">
    <property type="entry name" value="TYR_RECOMBINASE"/>
    <property type="match status" value="1"/>
</dbReference>
<dbReference type="InterPro" id="IPR002104">
    <property type="entry name" value="Integrase_catalytic"/>
</dbReference>
<dbReference type="InterPro" id="IPR010998">
    <property type="entry name" value="Integrase_recombinase_N"/>
</dbReference>
<dbReference type="AlphaFoldDB" id="J0R8I6"/>
<keyword evidence="4 9" id="KW-0159">Chromosome partition</keyword>
<protein>
    <recommendedName>
        <fullName evidence="9">Tyrosine recombinase XerC</fullName>
    </recommendedName>
</protein>
<evidence type="ECO:0000256" key="3">
    <source>
        <dbReference type="ARBA" id="ARBA00022618"/>
    </source>
</evidence>
<dbReference type="HAMAP" id="MF_01808">
    <property type="entry name" value="Recomb_XerC_XerD"/>
    <property type="match status" value="1"/>
</dbReference>
<evidence type="ECO:0000313" key="13">
    <source>
        <dbReference type="Proteomes" id="UP000009017"/>
    </source>
</evidence>
<dbReference type="PATRIC" id="fig|1094557.3.peg.284"/>
<comment type="similarity">
    <text evidence="9">Belongs to the 'phage' integrase family. XerC subfamily.</text>
</comment>
<comment type="function">
    <text evidence="9">Site-specific tyrosine recombinase, which acts by catalyzing the cutting and rejoining of the recombining DNA molecules. The XerC-XerD complex is essential to convert dimers of the bacterial chromosome into monomers to permit their segregation at cell division. It also contributes to the segregational stability of plasmids.</text>
</comment>
<comment type="subunit">
    <text evidence="9">Forms a cyclic heterotetrameric complex composed of two molecules of XerC and two molecules of XerD.</text>
</comment>
<keyword evidence="6 9" id="KW-0238">DNA-binding</keyword>
<feature type="active site" evidence="9">
    <location>
        <position position="175"/>
    </location>
</feature>
<feature type="active site" description="O-(3'-phospho-DNA)-tyrosine intermediate" evidence="9">
    <location>
        <position position="303"/>
    </location>
</feature>
<keyword evidence="2 9" id="KW-0963">Cytoplasm</keyword>
<dbReference type="Gene3D" id="1.10.150.130">
    <property type="match status" value="1"/>
</dbReference>
<dbReference type="Pfam" id="PF02899">
    <property type="entry name" value="Phage_int_SAM_1"/>
    <property type="match status" value="1"/>
</dbReference>
<dbReference type="PROSITE" id="PS51900">
    <property type="entry name" value="CB"/>
    <property type="match status" value="1"/>
</dbReference>
<dbReference type="InterPro" id="IPR013762">
    <property type="entry name" value="Integrase-like_cat_sf"/>
</dbReference>
<evidence type="ECO:0000259" key="11">
    <source>
        <dbReference type="PROSITE" id="PS51900"/>
    </source>
</evidence>
<keyword evidence="7 9" id="KW-0233">DNA recombination</keyword>
<evidence type="ECO:0000259" key="10">
    <source>
        <dbReference type="PROSITE" id="PS51898"/>
    </source>
</evidence>
<evidence type="ECO:0000256" key="8">
    <source>
        <dbReference type="ARBA" id="ARBA00023306"/>
    </source>
</evidence>
<keyword evidence="13" id="KW-1185">Reference proteome</keyword>
<dbReference type="SUPFAM" id="SSF56349">
    <property type="entry name" value="DNA breaking-rejoining enzymes"/>
    <property type="match status" value="1"/>
</dbReference>
<dbReference type="RefSeq" id="WP_007476425.1">
    <property type="nucleotide sequence ID" value="NZ_JH725081.1"/>
</dbReference>
<evidence type="ECO:0000256" key="7">
    <source>
        <dbReference type="ARBA" id="ARBA00023172"/>
    </source>
</evidence>
<evidence type="ECO:0000256" key="2">
    <source>
        <dbReference type="ARBA" id="ARBA00022490"/>
    </source>
</evidence>
<dbReference type="GO" id="GO:0009037">
    <property type="term" value="F:tyrosine-based site-specific recombinase activity"/>
    <property type="evidence" value="ECO:0007669"/>
    <property type="project" value="UniProtKB-UniRule"/>
</dbReference>
<dbReference type="InterPro" id="IPR050090">
    <property type="entry name" value="Tyrosine_recombinase_XerCD"/>
</dbReference>
<dbReference type="EMBL" id="AIMA01000003">
    <property type="protein sequence ID" value="EJF92054.1"/>
    <property type="molecule type" value="Genomic_DNA"/>
</dbReference>
<dbReference type="GO" id="GO:0006313">
    <property type="term" value="P:DNA transposition"/>
    <property type="evidence" value="ECO:0007669"/>
    <property type="project" value="UniProtKB-UniRule"/>
</dbReference>
<reference evidence="12 13" key="1">
    <citation type="submission" date="2012-03" db="EMBL/GenBank/DDBJ databases">
        <title>The Genome Sequence of Bartonella melophagi K-2C.</title>
        <authorList>
            <consortium name="The Broad Institute Genome Sequencing Platform"/>
            <consortium name="The Broad Institute Genome Sequencing Center for Infectious Disease"/>
            <person name="Feldgarden M."/>
            <person name="Kirby J."/>
            <person name="Kosoy M."/>
            <person name="Birtles R."/>
            <person name="Probert W.S."/>
            <person name="Chiaraviglio L."/>
            <person name="Young S.K."/>
            <person name="Zeng Q."/>
            <person name="Gargeya S."/>
            <person name="Fitzgerald M."/>
            <person name="Haas B."/>
            <person name="Abouelleil A."/>
            <person name="Alvarado L."/>
            <person name="Arachchi H.M."/>
            <person name="Berlin A."/>
            <person name="Chapman S.B."/>
            <person name="Gearin G."/>
            <person name="Goldberg J."/>
            <person name="Griggs A."/>
            <person name="Gujja S."/>
            <person name="Hansen M."/>
            <person name="Heiman D."/>
            <person name="Howarth C."/>
            <person name="Larimer J."/>
            <person name="Lui A."/>
            <person name="MacDonald P.J.P."/>
            <person name="McCowen C."/>
            <person name="Montmayeur A."/>
            <person name="Murphy C."/>
            <person name="Neiman D."/>
            <person name="Pearson M."/>
            <person name="Priest M."/>
            <person name="Roberts A."/>
            <person name="Saif S."/>
            <person name="Shea T."/>
            <person name="Sisk P."/>
            <person name="Stolte C."/>
            <person name="Sykes S."/>
            <person name="Wortman J."/>
            <person name="Nusbaum C."/>
            <person name="Birren B."/>
        </authorList>
    </citation>
    <scope>NUCLEOTIDE SEQUENCE [LARGE SCALE GENOMIC DNA]</scope>
    <source>
        <strain evidence="12 13">K-2C</strain>
    </source>
</reference>
<organism evidence="12 13">
    <name type="scientific">Bartonella melophagi K-2C</name>
    <dbReference type="NCBI Taxonomy" id="1094557"/>
    <lineage>
        <taxon>Bacteria</taxon>
        <taxon>Pseudomonadati</taxon>
        <taxon>Pseudomonadota</taxon>
        <taxon>Alphaproteobacteria</taxon>
        <taxon>Hyphomicrobiales</taxon>
        <taxon>Bartonellaceae</taxon>
        <taxon>Bartonella</taxon>
    </lineage>
</organism>
<dbReference type="Gene3D" id="1.10.443.10">
    <property type="entry name" value="Intergrase catalytic core"/>
    <property type="match status" value="1"/>
</dbReference>
<feature type="domain" description="Tyr recombinase" evidence="10">
    <location>
        <begin position="128"/>
        <end position="316"/>
    </location>
</feature>
<dbReference type="PANTHER" id="PTHR30349">
    <property type="entry name" value="PHAGE INTEGRASE-RELATED"/>
    <property type="match status" value="1"/>
</dbReference>
<dbReference type="InterPro" id="IPR011010">
    <property type="entry name" value="DNA_brk_join_enz"/>
</dbReference>